<proteinExistence type="predicted"/>
<keyword evidence="3" id="KW-1185">Reference proteome</keyword>
<dbReference type="EMBL" id="QPFP01000594">
    <property type="protein sequence ID" value="TEB06232.1"/>
    <property type="molecule type" value="Genomic_DNA"/>
</dbReference>
<evidence type="ECO:0000313" key="3">
    <source>
        <dbReference type="Proteomes" id="UP000298030"/>
    </source>
</evidence>
<keyword evidence="1" id="KW-0472">Membrane</keyword>
<name>A0A4Y7RBM5_COPMI</name>
<keyword evidence="1" id="KW-0812">Transmembrane</keyword>
<dbReference type="AlphaFoldDB" id="A0A4Y7RBM5"/>
<accession>A0A4Y7RBM5</accession>
<comment type="caution">
    <text evidence="2">The sequence shown here is derived from an EMBL/GenBank/DDBJ whole genome shotgun (WGS) entry which is preliminary data.</text>
</comment>
<feature type="transmembrane region" description="Helical" evidence="1">
    <location>
        <begin position="27"/>
        <end position="49"/>
    </location>
</feature>
<protein>
    <submittedName>
        <fullName evidence="2">Uncharacterized protein</fullName>
    </submittedName>
</protein>
<keyword evidence="1" id="KW-1133">Transmembrane helix</keyword>
<reference evidence="2 3" key="1">
    <citation type="journal article" date="2019" name="Nat. Ecol. Evol.">
        <title>Megaphylogeny resolves global patterns of mushroom evolution.</title>
        <authorList>
            <person name="Varga T."/>
            <person name="Krizsan K."/>
            <person name="Foldi C."/>
            <person name="Dima B."/>
            <person name="Sanchez-Garcia M."/>
            <person name="Sanchez-Ramirez S."/>
            <person name="Szollosi G.J."/>
            <person name="Szarkandi J.G."/>
            <person name="Papp V."/>
            <person name="Albert L."/>
            <person name="Andreopoulos W."/>
            <person name="Angelini C."/>
            <person name="Antonin V."/>
            <person name="Barry K.W."/>
            <person name="Bougher N.L."/>
            <person name="Buchanan P."/>
            <person name="Buyck B."/>
            <person name="Bense V."/>
            <person name="Catcheside P."/>
            <person name="Chovatia M."/>
            <person name="Cooper J."/>
            <person name="Damon W."/>
            <person name="Desjardin D."/>
            <person name="Finy P."/>
            <person name="Geml J."/>
            <person name="Haridas S."/>
            <person name="Hughes K."/>
            <person name="Justo A."/>
            <person name="Karasinski D."/>
            <person name="Kautmanova I."/>
            <person name="Kiss B."/>
            <person name="Kocsube S."/>
            <person name="Kotiranta H."/>
            <person name="LaButti K.M."/>
            <person name="Lechner B.E."/>
            <person name="Liimatainen K."/>
            <person name="Lipzen A."/>
            <person name="Lukacs Z."/>
            <person name="Mihaltcheva S."/>
            <person name="Morgado L.N."/>
            <person name="Niskanen T."/>
            <person name="Noordeloos M.E."/>
            <person name="Ohm R.A."/>
            <person name="Ortiz-Santana B."/>
            <person name="Ovrebo C."/>
            <person name="Racz N."/>
            <person name="Riley R."/>
            <person name="Savchenko A."/>
            <person name="Shiryaev A."/>
            <person name="Soop K."/>
            <person name="Spirin V."/>
            <person name="Szebenyi C."/>
            <person name="Tomsovsky M."/>
            <person name="Tulloss R.E."/>
            <person name="Uehling J."/>
            <person name="Grigoriev I.V."/>
            <person name="Vagvolgyi C."/>
            <person name="Papp T."/>
            <person name="Martin F.M."/>
            <person name="Miettinen O."/>
            <person name="Hibbett D.S."/>
            <person name="Nagy L.G."/>
        </authorList>
    </citation>
    <scope>NUCLEOTIDE SEQUENCE [LARGE SCALE GENOMIC DNA]</scope>
    <source>
        <strain evidence="2 3">FP101781</strain>
    </source>
</reference>
<sequence length="88" mass="9794">MQAVVLIFGRGRSTEVLLLVLFGAETLLFTLLFGFLLFLPLLLVSLLLLQRQRHHPPCEILHALLVRQGGLGLGVHLPHLGRQRILLG</sequence>
<gene>
    <name evidence="2" type="ORF">FA13DRAFT_1195478</name>
</gene>
<organism evidence="2 3">
    <name type="scientific">Coprinellus micaceus</name>
    <name type="common">Glistening ink-cap mushroom</name>
    <name type="synonym">Coprinus micaceus</name>
    <dbReference type="NCBI Taxonomy" id="71717"/>
    <lineage>
        <taxon>Eukaryota</taxon>
        <taxon>Fungi</taxon>
        <taxon>Dikarya</taxon>
        <taxon>Basidiomycota</taxon>
        <taxon>Agaricomycotina</taxon>
        <taxon>Agaricomycetes</taxon>
        <taxon>Agaricomycetidae</taxon>
        <taxon>Agaricales</taxon>
        <taxon>Agaricineae</taxon>
        <taxon>Psathyrellaceae</taxon>
        <taxon>Coprinellus</taxon>
    </lineage>
</organism>
<evidence type="ECO:0000256" key="1">
    <source>
        <dbReference type="SAM" id="Phobius"/>
    </source>
</evidence>
<dbReference type="Proteomes" id="UP000298030">
    <property type="component" value="Unassembled WGS sequence"/>
</dbReference>
<evidence type="ECO:0000313" key="2">
    <source>
        <dbReference type="EMBL" id="TEB06232.1"/>
    </source>
</evidence>